<evidence type="ECO:0000313" key="2">
    <source>
        <dbReference type="Proteomes" id="UP000005446"/>
    </source>
</evidence>
<proteinExistence type="predicted"/>
<name>H0ELZ1_GLAL7</name>
<comment type="caution">
    <text evidence="1">The sequence shown here is derived from an EMBL/GenBank/DDBJ whole genome shotgun (WGS) entry which is preliminary data.</text>
</comment>
<dbReference type="Proteomes" id="UP000005446">
    <property type="component" value="Unassembled WGS sequence"/>
</dbReference>
<protein>
    <submittedName>
        <fullName evidence="1">Uncharacterized protein</fullName>
    </submittedName>
</protein>
<gene>
    <name evidence="1" type="ORF">M7I_3616</name>
</gene>
<dbReference type="AlphaFoldDB" id="H0ELZ1"/>
<dbReference type="EMBL" id="AGUE01000080">
    <property type="protein sequence ID" value="EHL00528.1"/>
    <property type="molecule type" value="Genomic_DNA"/>
</dbReference>
<keyword evidence="2" id="KW-1185">Reference proteome</keyword>
<evidence type="ECO:0000313" key="1">
    <source>
        <dbReference type="EMBL" id="EHL00528.1"/>
    </source>
</evidence>
<accession>H0ELZ1</accession>
<sequence>MSGYSQGALQKLAQRLSLEIQTMEKLSEALGLQRQRSSHTWLKGYVERERGYMHIFKTPQGLLKLVGVGLSEKSRSRK</sequence>
<dbReference type="HOGENOM" id="CLU_2622244_0_0_1"/>
<reference evidence="1 2" key="1">
    <citation type="journal article" date="2012" name="Eukaryot. Cell">
        <title>Genome sequence of the fungus Glarea lozoyensis: the first genome sequence of a species from the Helotiaceae family.</title>
        <authorList>
            <person name="Youssar L."/>
            <person name="Gruening B.A."/>
            <person name="Erxleben A."/>
            <person name="Guenther S."/>
            <person name="Huettel W."/>
        </authorList>
    </citation>
    <scope>NUCLEOTIDE SEQUENCE [LARGE SCALE GENOMIC DNA]</scope>
    <source>
        <strain evidence="2">ATCC 74030 / MF5533</strain>
    </source>
</reference>
<organism evidence="1 2">
    <name type="scientific">Glarea lozoyensis (strain ATCC 74030 / MF5533)</name>
    <dbReference type="NCBI Taxonomy" id="1104152"/>
    <lineage>
        <taxon>Eukaryota</taxon>
        <taxon>Fungi</taxon>
        <taxon>Dikarya</taxon>
        <taxon>Ascomycota</taxon>
        <taxon>Pezizomycotina</taxon>
        <taxon>Leotiomycetes</taxon>
        <taxon>Helotiales</taxon>
        <taxon>Helotiaceae</taxon>
        <taxon>Glarea</taxon>
    </lineage>
</organism>
<dbReference type="InParanoid" id="H0ELZ1"/>